<reference evidence="6" key="2">
    <citation type="submission" date="2023-05" db="EMBL/GenBank/DDBJ databases">
        <authorList>
            <consortium name="Lawrence Berkeley National Laboratory"/>
            <person name="Steindorff A."/>
            <person name="Hensen N."/>
            <person name="Bonometti L."/>
            <person name="Westerberg I."/>
            <person name="Brannstrom I.O."/>
            <person name="Guillou S."/>
            <person name="Cros-Aarteil S."/>
            <person name="Calhoun S."/>
            <person name="Haridas S."/>
            <person name="Kuo A."/>
            <person name="Mondo S."/>
            <person name="Pangilinan J."/>
            <person name="Riley R."/>
            <person name="Labutti K."/>
            <person name="Andreopoulos B."/>
            <person name="Lipzen A."/>
            <person name="Chen C."/>
            <person name="Yanf M."/>
            <person name="Daum C."/>
            <person name="Ng V."/>
            <person name="Clum A."/>
            <person name="Ohm R."/>
            <person name="Martin F."/>
            <person name="Silar P."/>
            <person name="Natvig D."/>
            <person name="Lalanne C."/>
            <person name="Gautier V."/>
            <person name="Ament-Velasquez S.L."/>
            <person name="Kruys A."/>
            <person name="Hutchinson M.I."/>
            <person name="Powell A.J."/>
            <person name="Barry K."/>
            <person name="Miller A.N."/>
            <person name="Grigoriev I.V."/>
            <person name="Debuchy R."/>
            <person name="Gladieux P."/>
            <person name="Thoren M.H."/>
            <person name="Johannesson H."/>
        </authorList>
    </citation>
    <scope>NUCLEOTIDE SEQUENCE</scope>
    <source>
        <strain evidence="6">PSN293</strain>
    </source>
</reference>
<dbReference type="PANTHER" id="PTHR47359:SF3">
    <property type="entry name" value="NLP_P60 DOMAIN-CONTAINING PROTEIN-RELATED"/>
    <property type="match status" value="1"/>
</dbReference>
<evidence type="ECO:0000256" key="1">
    <source>
        <dbReference type="ARBA" id="ARBA00007074"/>
    </source>
</evidence>
<dbReference type="GO" id="GO:0008234">
    <property type="term" value="F:cysteine-type peptidase activity"/>
    <property type="evidence" value="ECO:0007669"/>
    <property type="project" value="UniProtKB-KW"/>
</dbReference>
<dbReference type="InterPro" id="IPR051794">
    <property type="entry name" value="PG_Endopeptidase_C40"/>
</dbReference>
<reference evidence="6" key="1">
    <citation type="journal article" date="2023" name="Mol. Phylogenet. Evol.">
        <title>Genome-scale phylogeny and comparative genomics of the fungal order Sordariales.</title>
        <authorList>
            <person name="Hensen N."/>
            <person name="Bonometti L."/>
            <person name="Westerberg I."/>
            <person name="Brannstrom I.O."/>
            <person name="Guillou S."/>
            <person name="Cros-Aarteil S."/>
            <person name="Calhoun S."/>
            <person name="Haridas S."/>
            <person name="Kuo A."/>
            <person name="Mondo S."/>
            <person name="Pangilinan J."/>
            <person name="Riley R."/>
            <person name="LaButti K."/>
            <person name="Andreopoulos B."/>
            <person name="Lipzen A."/>
            <person name="Chen C."/>
            <person name="Yan M."/>
            <person name="Daum C."/>
            <person name="Ng V."/>
            <person name="Clum A."/>
            <person name="Steindorff A."/>
            <person name="Ohm R.A."/>
            <person name="Martin F."/>
            <person name="Silar P."/>
            <person name="Natvig D.O."/>
            <person name="Lalanne C."/>
            <person name="Gautier V."/>
            <person name="Ament-Velasquez S.L."/>
            <person name="Kruys A."/>
            <person name="Hutchinson M.I."/>
            <person name="Powell A.J."/>
            <person name="Barry K."/>
            <person name="Miller A.N."/>
            <person name="Grigoriev I.V."/>
            <person name="Debuchy R."/>
            <person name="Gladieux P."/>
            <person name="Hiltunen Thoren M."/>
            <person name="Johannesson H."/>
        </authorList>
    </citation>
    <scope>NUCLEOTIDE SEQUENCE</scope>
    <source>
        <strain evidence="6">PSN293</strain>
    </source>
</reference>
<accession>A0AAN6XSQ2</accession>
<evidence type="ECO:0000256" key="4">
    <source>
        <dbReference type="ARBA" id="ARBA00022807"/>
    </source>
</evidence>
<evidence type="ECO:0000256" key="2">
    <source>
        <dbReference type="ARBA" id="ARBA00022670"/>
    </source>
</evidence>
<protein>
    <recommendedName>
        <fullName evidence="5">NlpC/P60 domain-containing protein</fullName>
    </recommendedName>
</protein>
<dbReference type="InterPro" id="IPR000064">
    <property type="entry name" value="NLP_P60_dom"/>
</dbReference>
<keyword evidence="2" id="KW-0645">Protease</keyword>
<proteinExistence type="inferred from homology"/>
<dbReference type="Pfam" id="PF00877">
    <property type="entry name" value="NLPC_P60"/>
    <property type="match status" value="1"/>
</dbReference>
<organism evidence="6 7">
    <name type="scientific">Rhypophila decipiens</name>
    <dbReference type="NCBI Taxonomy" id="261697"/>
    <lineage>
        <taxon>Eukaryota</taxon>
        <taxon>Fungi</taxon>
        <taxon>Dikarya</taxon>
        <taxon>Ascomycota</taxon>
        <taxon>Pezizomycotina</taxon>
        <taxon>Sordariomycetes</taxon>
        <taxon>Sordariomycetidae</taxon>
        <taxon>Sordariales</taxon>
        <taxon>Naviculisporaceae</taxon>
        <taxon>Rhypophila</taxon>
    </lineage>
</organism>
<dbReference type="SUPFAM" id="SSF54001">
    <property type="entry name" value="Cysteine proteinases"/>
    <property type="match status" value="1"/>
</dbReference>
<gene>
    <name evidence="6" type="ORF">QBC37DRAFT_301928</name>
</gene>
<dbReference type="Gene3D" id="3.90.1720.10">
    <property type="entry name" value="endopeptidase domain like (from Nostoc punctiforme)"/>
    <property type="match status" value="1"/>
</dbReference>
<dbReference type="GO" id="GO:0006508">
    <property type="term" value="P:proteolysis"/>
    <property type="evidence" value="ECO:0007669"/>
    <property type="project" value="UniProtKB-KW"/>
</dbReference>
<feature type="domain" description="NlpC/P60" evidence="5">
    <location>
        <begin position="153"/>
        <end position="307"/>
    </location>
</feature>
<dbReference type="PANTHER" id="PTHR47359">
    <property type="entry name" value="PEPTIDOGLYCAN DL-ENDOPEPTIDASE CWLO"/>
    <property type="match status" value="1"/>
</dbReference>
<evidence type="ECO:0000313" key="7">
    <source>
        <dbReference type="Proteomes" id="UP001301769"/>
    </source>
</evidence>
<evidence type="ECO:0000313" key="6">
    <source>
        <dbReference type="EMBL" id="KAK4205871.1"/>
    </source>
</evidence>
<evidence type="ECO:0000256" key="3">
    <source>
        <dbReference type="ARBA" id="ARBA00022801"/>
    </source>
</evidence>
<keyword evidence="3" id="KW-0378">Hydrolase</keyword>
<dbReference type="AlphaFoldDB" id="A0AAN6XSQ2"/>
<dbReference type="Proteomes" id="UP001301769">
    <property type="component" value="Unassembled WGS sequence"/>
</dbReference>
<evidence type="ECO:0000259" key="5">
    <source>
        <dbReference type="PROSITE" id="PS51935"/>
    </source>
</evidence>
<dbReference type="InterPro" id="IPR038765">
    <property type="entry name" value="Papain-like_cys_pep_sf"/>
</dbReference>
<comment type="similarity">
    <text evidence="1">Belongs to the peptidase C40 family.</text>
</comment>
<comment type="caution">
    <text evidence="6">The sequence shown here is derived from an EMBL/GenBank/DDBJ whole genome shotgun (WGS) entry which is preliminary data.</text>
</comment>
<keyword evidence="4" id="KW-0788">Thiol protease</keyword>
<dbReference type="EMBL" id="MU858709">
    <property type="protein sequence ID" value="KAK4205871.1"/>
    <property type="molecule type" value="Genomic_DNA"/>
</dbReference>
<keyword evidence="7" id="KW-1185">Reference proteome</keyword>
<name>A0AAN6XSQ2_9PEZI</name>
<dbReference type="PROSITE" id="PS51935">
    <property type="entry name" value="NLPC_P60"/>
    <property type="match status" value="1"/>
</dbReference>
<sequence>MTNPSQIGTCILPNDTEYSDRSVEGAVFIVVLPPSYQNVQWCLKSETGVGTSCKVNGQSGTCLSVSKDGCSGGHFDPVNYCPGSQDVQCCLKSSETGVGTACNVGGQSGTCLSVSRDGCAGGHFDPGNYCPGSQDVQCCLKGGSSGSGCSAGSTVGQCVLSKAKEAAGLPYAWGGGSCKGPTHDNPPWQYGEIGFDCSGLVCWAVCQVTGRDLFSAGLRNTHPMYCASESKLGYKKYPYSQRKAGDAVFFGGACSCGDSESIHHVGLVMSDGGNQMWNAPNDDINKVMAMSISGFGESPCPYVIRFT</sequence>